<evidence type="ECO:0000313" key="2">
    <source>
        <dbReference type="EMBL" id="AKJ28525.1"/>
    </source>
</evidence>
<reference evidence="2 3" key="1">
    <citation type="submission" date="2015-05" db="EMBL/GenBank/DDBJ databases">
        <authorList>
            <person name="Tang B."/>
            <person name="Yu Y."/>
        </authorList>
    </citation>
    <scope>NUCLEOTIDE SEQUENCE [LARGE SCALE GENOMIC DNA]</scope>
    <source>
        <strain evidence="2 3">DSM 7029</strain>
    </source>
</reference>
<accession>A0A0G3BPM3</accession>
<sequence>MNKPGQKDVLDLIKLIKPWAMRGTSKIRLGNAYDGGYVVPATVLHCDAVVSIGVGPDVSFDFALAERGAKILQFDHTVEGTPQQHANFIFAKQGWGRITEGPFLSFDDILTRLRALAPKRALLKFDIEGGEYEVLESVTPEQLALFDVIACEVHDFERLNDPAFFAKVRRTFEKLTTHHAPVHLHANNYQSVVLVEGVPIPKVLELSFLRRDLDQFPTYSSDPIPGPLDRPNCPVVPDICMNPF</sequence>
<evidence type="ECO:0000259" key="1">
    <source>
        <dbReference type="Pfam" id="PF05050"/>
    </source>
</evidence>
<evidence type="ECO:0000313" key="3">
    <source>
        <dbReference type="Proteomes" id="UP000035352"/>
    </source>
</evidence>
<dbReference type="Pfam" id="PF05050">
    <property type="entry name" value="Methyltransf_21"/>
    <property type="match status" value="1"/>
</dbReference>
<proteinExistence type="predicted"/>
<keyword evidence="3" id="KW-1185">Reference proteome</keyword>
<dbReference type="STRING" id="413882.AAW51_1834"/>
<name>A0A0G3BPM3_9BURK</name>
<dbReference type="InterPro" id="IPR006342">
    <property type="entry name" value="FkbM_mtfrase"/>
</dbReference>
<dbReference type="Proteomes" id="UP000035352">
    <property type="component" value="Chromosome"/>
</dbReference>
<organism evidence="2 3">
    <name type="scientific">Caldimonas brevitalea</name>
    <dbReference type="NCBI Taxonomy" id="413882"/>
    <lineage>
        <taxon>Bacteria</taxon>
        <taxon>Pseudomonadati</taxon>
        <taxon>Pseudomonadota</taxon>
        <taxon>Betaproteobacteria</taxon>
        <taxon>Burkholderiales</taxon>
        <taxon>Sphaerotilaceae</taxon>
        <taxon>Caldimonas</taxon>
    </lineage>
</organism>
<protein>
    <recommendedName>
        <fullName evidence="1">Methyltransferase FkbM domain-containing protein</fullName>
    </recommendedName>
</protein>
<dbReference type="KEGG" id="pbh:AAW51_1834"/>
<dbReference type="EMBL" id="CP011371">
    <property type="protein sequence ID" value="AKJ28525.1"/>
    <property type="molecule type" value="Genomic_DNA"/>
</dbReference>
<gene>
    <name evidence="2" type="ORF">AAW51_1834</name>
</gene>
<dbReference type="AlphaFoldDB" id="A0A0G3BPM3"/>
<feature type="domain" description="Methyltransferase FkbM" evidence="1">
    <location>
        <begin position="117"/>
        <end position="174"/>
    </location>
</feature>